<evidence type="ECO:0000259" key="3">
    <source>
        <dbReference type="Pfam" id="PF12158"/>
    </source>
</evidence>
<feature type="transmembrane region" description="Helical" evidence="2">
    <location>
        <begin position="176"/>
        <end position="199"/>
    </location>
</feature>
<keyword evidence="2" id="KW-0812">Transmembrane</keyword>
<dbReference type="InterPro" id="IPR021994">
    <property type="entry name" value="DUF3592"/>
</dbReference>
<evidence type="ECO:0000256" key="1">
    <source>
        <dbReference type="SAM" id="MobiDB-lite"/>
    </source>
</evidence>
<evidence type="ECO:0000256" key="2">
    <source>
        <dbReference type="SAM" id="Phobius"/>
    </source>
</evidence>
<feature type="domain" description="DUF3592" evidence="3">
    <location>
        <begin position="97"/>
        <end position="163"/>
    </location>
</feature>
<keyword evidence="2" id="KW-1133">Transmembrane helix</keyword>
<feature type="transmembrane region" description="Helical" evidence="2">
    <location>
        <begin position="62"/>
        <end position="84"/>
    </location>
</feature>
<dbReference type="Proteomes" id="UP000631653">
    <property type="component" value="Unassembled WGS sequence"/>
</dbReference>
<organism evidence="4 5">
    <name type="scientific">Acetobacter conturbans</name>
    <dbReference type="NCBI Taxonomy" id="1737472"/>
    <lineage>
        <taxon>Bacteria</taxon>
        <taxon>Pseudomonadati</taxon>
        <taxon>Pseudomonadota</taxon>
        <taxon>Alphaproteobacteria</taxon>
        <taxon>Acetobacterales</taxon>
        <taxon>Acetobacteraceae</taxon>
        <taxon>Acetobacter</taxon>
    </lineage>
</organism>
<dbReference type="RefSeq" id="WP_173570978.1">
    <property type="nucleotide sequence ID" value="NZ_WOSY01000015.1"/>
</dbReference>
<reference evidence="4 5" key="1">
    <citation type="journal article" date="2020" name="Int. J. Syst. Evol. Microbiol.">
        <title>Novel acetic acid bacteria from cider fermentations: Acetobacter conturbans sp. nov. and Acetobacter fallax sp. nov.</title>
        <authorList>
            <person name="Sombolestani A.S."/>
            <person name="Cleenwerck I."/>
            <person name="Cnockaert M."/>
            <person name="Borremans W."/>
            <person name="Wieme A.D."/>
            <person name="De Vuyst L."/>
            <person name="Vandamme P."/>
        </authorList>
    </citation>
    <scope>NUCLEOTIDE SEQUENCE [LARGE SCALE GENOMIC DNA]</scope>
    <source>
        <strain evidence="4 5">LMG 1627</strain>
    </source>
</reference>
<sequence>MTAGGFQRQINGGVRLFSHFFGPKHKPDPGRLTALSWSSPNELNGPRPRNVVSRRVNKDAGWALGAMLLVGLIPIAGLLCGEYFSLNHWQKSAKTATGRVEHAQLVSDRGHRRCLLNYVFSTVDGKTVHGKQSQSLTSTCRERVGEAVIIIYLPANPEENQLNFDIAHRKTQFIEVLASLIGISGFVTAGSLYLTILMWRKERKLLAWGNATAGLVTYSRIVWKNKARHLKIWCAYADQDGRVRMIRPTFPLINLPDQGNDTLRKLRQNATVIYDPEKPRSALLYPSEMFKISLRLPPAHAPRSVPMPGSPRIEKPPQPQGKHEAAIKTVFHTGQEE</sequence>
<accession>A0ABX0K8C3</accession>
<gene>
    <name evidence="4" type="ORF">GOB81_13610</name>
</gene>
<name>A0ABX0K8C3_9PROT</name>
<dbReference type="Pfam" id="PF12158">
    <property type="entry name" value="DUF3592"/>
    <property type="match status" value="1"/>
</dbReference>
<feature type="region of interest" description="Disordered" evidence="1">
    <location>
        <begin position="301"/>
        <end position="337"/>
    </location>
</feature>
<keyword evidence="2" id="KW-0472">Membrane</keyword>
<protein>
    <recommendedName>
        <fullName evidence="3">DUF3592 domain-containing protein</fullName>
    </recommendedName>
</protein>
<keyword evidence="5" id="KW-1185">Reference proteome</keyword>
<evidence type="ECO:0000313" key="5">
    <source>
        <dbReference type="Proteomes" id="UP000631653"/>
    </source>
</evidence>
<dbReference type="EMBL" id="WOSY01000015">
    <property type="protein sequence ID" value="NHN89649.1"/>
    <property type="molecule type" value="Genomic_DNA"/>
</dbReference>
<proteinExistence type="predicted"/>
<evidence type="ECO:0000313" key="4">
    <source>
        <dbReference type="EMBL" id="NHN89649.1"/>
    </source>
</evidence>
<comment type="caution">
    <text evidence="4">The sequence shown here is derived from an EMBL/GenBank/DDBJ whole genome shotgun (WGS) entry which is preliminary data.</text>
</comment>